<evidence type="ECO:0000313" key="5">
    <source>
        <dbReference type="EMBL" id="KAJ4981088.1"/>
    </source>
</evidence>
<evidence type="ECO:0000256" key="3">
    <source>
        <dbReference type="ARBA" id="ARBA00022833"/>
    </source>
</evidence>
<dbReference type="OrthoDB" id="153872at2759"/>
<dbReference type="SMART" id="SM00336">
    <property type="entry name" value="BBOX"/>
    <property type="match status" value="1"/>
</dbReference>
<evidence type="ECO:0000259" key="4">
    <source>
        <dbReference type="SMART" id="SM00336"/>
    </source>
</evidence>
<sequence>MCRGKDEERTANGLNMVEVPKVVSGHATMCLVFCELCCSQASLYCQADDAFLCRKCDKQVHEANFLAFRHIRCLLCHSCQSLTERYLIGNSLELMLPTMNWMERKQCDPKVTMNCPRMLKKWPSLFL</sequence>
<organism evidence="5 6">
    <name type="scientific">Protea cynaroides</name>
    <dbReference type="NCBI Taxonomy" id="273540"/>
    <lineage>
        <taxon>Eukaryota</taxon>
        <taxon>Viridiplantae</taxon>
        <taxon>Streptophyta</taxon>
        <taxon>Embryophyta</taxon>
        <taxon>Tracheophyta</taxon>
        <taxon>Spermatophyta</taxon>
        <taxon>Magnoliopsida</taxon>
        <taxon>Proteales</taxon>
        <taxon>Proteaceae</taxon>
        <taxon>Protea</taxon>
    </lineage>
</organism>
<dbReference type="InterPro" id="IPR049808">
    <property type="entry name" value="CONSTANS-like_Bbox1"/>
</dbReference>
<dbReference type="PANTHER" id="PTHR31717">
    <property type="entry name" value="ZINC FINGER PROTEIN CONSTANS-LIKE 10"/>
    <property type="match status" value="1"/>
</dbReference>
<gene>
    <name evidence="5" type="ORF">NE237_031925</name>
</gene>
<keyword evidence="3" id="KW-0862">Zinc</keyword>
<keyword evidence="6" id="KW-1185">Reference proteome</keyword>
<dbReference type="Proteomes" id="UP001141806">
    <property type="component" value="Unassembled WGS sequence"/>
</dbReference>
<keyword evidence="1" id="KW-0479">Metal-binding</keyword>
<evidence type="ECO:0000313" key="6">
    <source>
        <dbReference type="Proteomes" id="UP001141806"/>
    </source>
</evidence>
<dbReference type="EMBL" id="JAMYWD010000001">
    <property type="protein sequence ID" value="KAJ4981088.1"/>
    <property type="molecule type" value="Genomic_DNA"/>
</dbReference>
<dbReference type="CDD" id="cd19821">
    <property type="entry name" value="Bbox1_BBX-like"/>
    <property type="match status" value="1"/>
</dbReference>
<comment type="caution">
    <text evidence="5">The sequence shown here is derived from an EMBL/GenBank/DDBJ whole genome shotgun (WGS) entry which is preliminary data.</text>
</comment>
<dbReference type="AlphaFoldDB" id="A0A9Q0R2M1"/>
<name>A0A9Q0R2M1_9MAGN</name>
<evidence type="ECO:0000256" key="1">
    <source>
        <dbReference type="ARBA" id="ARBA00022723"/>
    </source>
</evidence>
<dbReference type="GO" id="GO:0008270">
    <property type="term" value="F:zinc ion binding"/>
    <property type="evidence" value="ECO:0007669"/>
    <property type="project" value="UniProtKB-KW"/>
</dbReference>
<reference evidence="5" key="1">
    <citation type="journal article" date="2023" name="Plant J.">
        <title>The genome of the king protea, Protea cynaroides.</title>
        <authorList>
            <person name="Chang J."/>
            <person name="Duong T.A."/>
            <person name="Schoeman C."/>
            <person name="Ma X."/>
            <person name="Roodt D."/>
            <person name="Barker N."/>
            <person name="Li Z."/>
            <person name="Van de Peer Y."/>
            <person name="Mizrachi E."/>
        </authorList>
    </citation>
    <scope>NUCLEOTIDE SEQUENCE</scope>
    <source>
        <tissue evidence="5">Young leaves</tissue>
    </source>
</reference>
<dbReference type="PANTHER" id="PTHR31717:SF142">
    <property type="entry name" value="B-BOX DOMAIN PROTEIN 30-RELATED"/>
    <property type="match status" value="1"/>
</dbReference>
<protein>
    <recommendedName>
        <fullName evidence="4">B box-type domain-containing protein</fullName>
    </recommendedName>
</protein>
<dbReference type="InterPro" id="IPR000315">
    <property type="entry name" value="Znf_B-box"/>
</dbReference>
<evidence type="ECO:0000256" key="2">
    <source>
        <dbReference type="ARBA" id="ARBA00022771"/>
    </source>
</evidence>
<keyword evidence="2" id="KW-0863">Zinc-finger</keyword>
<accession>A0A9Q0R2M1</accession>
<proteinExistence type="predicted"/>
<feature type="domain" description="B box-type" evidence="4">
    <location>
        <begin position="29"/>
        <end position="75"/>
    </location>
</feature>